<comment type="caution">
    <text evidence="2">The sequence shown here is derived from an EMBL/GenBank/DDBJ whole genome shotgun (WGS) entry which is preliminary data.</text>
</comment>
<evidence type="ECO:0000313" key="2">
    <source>
        <dbReference type="EMBL" id="MPN32819.1"/>
    </source>
</evidence>
<sequence length="53" mass="6100">MGKIIKKALLFFFFILQLMNHISQAVCHGIEVLAKLANFIIAFYLYLLVKISL</sequence>
<organism evidence="2">
    <name type="scientific">bioreactor metagenome</name>
    <dbReference type="NCBI Taxonomy" id="1076179"/>
    <lineage>
        <taxon>unclassified sequences</taxon>
        <taxon>metagenomes</taxon>
        <taxon>ecological metagenomes</taxon>
    </lineage>
</organism>
<feature type="transmembrane region" description="Helical" evidence="1">
    <location>
        <begin position="35"/>
        <end position="52"/>
    </location>
</feature>
<gene>
    <name evidence="2" type="ORF">SDC9_180300</name>
</gene>
<reference evidence="2" key="1">
    <citation type="submission" date="2019-08" db="EMBL/GenBank/DDBJ databases">
        <authorList>
            <person name="Kucharzyk K."/>
            <person name="Murdoch R.W."/>
            <person name="Higgins S."/>
            <person name="Loffler F."/>
        </authorList>
    </citation>
    <scope>NUCLEOTIDE SEQUENCE</scope>
</reference>
<protein>
    <submittedName>
        <fullName evidence="2">Uncharacterized protein</fullName>
    </submittedName>
</protein>
<keyword evidence="1" id="KW-0472">Membrane</keyword>
<keyword evidence="1" id="KW-0812">Transmembrane</keyword>
<dbReference type="EMBL" id="VSSQ01085015">
    <property type="protein sequence ID" value="MPN32819.1"/>
    <property type="molecule type" value="Genomic_DNA"/>
</dbReference>
<name>A0A645H485_9ZZZZ</name>
<proteinExistence type="predicted"/>
<evidence type="ECO:0000256" key="1">
    <source>
        <dbReference type="SAM" id="Phobius"/>
    </source>
</evidence>
<accession>A0A645H485</accession>
<dbReference type="AlphaFoldDB" id="A0A645H485"/>
<keyword evidence="1" id="KW-1133">Transmembrane helix</keyword>